<dbReference type="OrthoDB" id="39484at10239"/>
<protein>
    <submittedName>
        <fullName evidence="1">Uncharacterized protein 307</fullName>
    </submittedName>
</protein>
<evidence type="ECO:0000313" key="2">
    <source>
        <dbReference type="Proteomes" id="UP000008388"/>
    </source>
</evidence>
<evidence type="ECO:0000313" key="1">
    <source>
        <dbReference type="EMBL" id="AEH03730.1"/>
    </source>
</evidence>
<accession>F8SJE3</accession>
<dbReference type="EMBL" id="HQ630627">
    <property type="protein sequence ID" value="AEH03730.1"/>
    <property type="molecule type" value="Genomic_DNA"/>
</dbReference>
<gene>
    <name evidence="1" type="primary">307</name>
</gene>
<dbReference type="GeneID" id="26643835"/>
<name>F8SJE3_BPPA3</name>
<organismHost>
    <name type="scientific">Pseudomonas aeruginosa</name>
    <dbReference type="NCBI Taxonomy" id="287"/>
</organismHost>
<dbReference type="RefSeq" id="YP_009217386.1">
    <property type="nucleotide sequence ID" value="NC_028999.1"/>
</dbReference>
<reference evidence="1 2" key="1">
    <citation type="journal article" date="2011" name="Microbiology">
        <title>The Pseudomonas aeruginosa generalized transducing phage phiPA3 is a new member of the phiKZ-like group of 'jumbo' phages, and infects model laboratory strains and clinical isolates from cystic fibrosis patients.</title>
        <authorList>
            <person name="Monson R."/>
            <person name="Foulds I."/>
            <person name="Foweraker J."/>
            <person name="Welch M."/>
            <person name="Salmond G.P."/>
        </authorList>
    </citation>
    <scope>NUCLEOTIDE SEQUENCE [LARGE SCALE GENOMIC DNA]</scope>
</reference>
<sequence length="82" mass="9184">MATLKEDVLGQISFELLELRQALLDDVPNMTPSKLIDRAITGATTVLEKNFEFKAKAVQECNGDPHWCVGITEKYWEDLTSG</sequence>
<proteinExistence type="predicted"/>
<dbReference type="KEGG" id="vg:26643835"/>
<organism evidence="1 2">
    <name type="scientific">Pseudomonas phage PhiPA3</name>
    <name type="common">Pseudomonas aeruginosa phage PhiPA3</name>
    <dbReference type="NCBI Taxonomy" id="998086"/>
    <lineage>
        <taxon>Viruses</taxon>
        <taxon>Duplodnaviria</taxon>
        <taxon>Heunggongvirae</taxon>
        <taxon>Uroviricota</taxon>
        <taxon>Caudoviricetes</taxon>
        <taxon>Chimalliviridae</taxon>
        <taxon>Miltoncavirus</taxon>
        <taxon>Miltoncavirus PhiPA3</taxon>
    </lineage>
</organism>
<dbReference type="Proteomes" id="UP000008388">
    <property type="component" value="Segment"/>
</dbReference>
<keyword evidence="2" id="KW-1185">Reference proteome</keyword>